<dbReference type="CDD" id="cd07103">
    <property type="entry name" value="ALDH_F5_SSADH_GabD"/>
    <property type="match status" value="1"/>
</dbReference>
<dbReference type="GO" id="GO:0036243">
    <property type="term" value="F:succinate-semialdehyde dehydrogenase (NADP+) activity"/>
    <property type="evidence" value="ECO:0007669"/>
    <property type="project" value="UniProtKB-EC"/>
</dbReference>
<dbReference type="EC" id="1.2.1.16" evidence="4"/>
<dbReference type="EMBL" id="JAUSVO010000004">
    <property type="protein sequence ID" value="MDQ0438677.1"/>
    <property type="molecule type" value="Genomic_DNA"/>
</dbReference>
<reference evidence="4 5" key="1">
    <citation type="submission" date="2023-07" db="EMBL/GenBank/DDBJ databases">
        <title>Genomic Encyclopedia of Type Strains, Phase IV (KMG-IV): sequencing the most valuable type-strain genomes for metagenomic binning, comparative biology and taxonomic classification.</title>
        <authorList>
            <person name="Goeker M."/>
        </authorList>
    </citation>
    <scope>NUCLEOTIDE SEQUENCE [LARGE SCALE GENOMIC DNA]</scope>
    <source>
        <strain evidence="4 5">B6-8</strain>
    </source>
</reference>
<dbReference type="SUPFAM" id="SSF53720">
    <property type="entry name" value="ALDH-like"/>
    <property type="match status" value="1"/>
</dbReference>
<dbReference type="Gene3D" id="3.40.309.10">
    <property type="entry name" value="Aldehyde Dehydrogenase, Chain A, domain 2"/>
    <property type="match status" value="1"/>
</dbReference>
<evidence type="ECO:0000313" key="5">
    <source>
        <dbReference type="Proteomes" id="UP001241603"/>
    </source>
</evidence>
<protein>
    <submittedName>
        <fullName evidence="4">Succinate-semialdehyde dehydrogenase/glutarate-semialdehyde dehydrogenase</fullName>
        <ecNumber evidence="4">1.2.1.16</ecNumber>
        <ecNumber evidence="4">1.2.1.20</ecNumber>
        <ecNumber evidence="4">1.2.1.79</ecNumber>
    </submittedName>
</protein>
<organism evidence="4 5">
    <name type="scientific">Kaistia dalseonensis</name>
    <dbReference type="NCBI Taxonomy" id="410840"/>
    <lineage>
        <taxon>Bacteria</taxon>
        <taxon>Pseudomonadati</taxon>
        <taxon>Pseudomonadota</taxon>
        <taxon>Alphaproteobacteria</taxon>
        <taxon>Hyphomicrobiales</taxon>
        <taxon>Kaistiaceae</taxon>
        <taxon>Kaistia</taxon>
    </lineage>
</organism>
<comment type="similarity">
    <text evidence="1">Belongs to the aldehyde dehydrogenase family.</text>
</comment>
<evidence type="ECO:0000256" key="1">
    <source>
        <dbReference type="ARBA" id="ARBA00009986"/>
    </source>
</evidence>
<dbReference type="InterPro" id="IPR016161">
    <property type="entry name" value="Ald_DH/histidinol_DH"/>
</dbReference>
<keyword evidence="5" id="KW-1185">Reference proteome</keyword>
<dbReference type="Pfam" id="PF00171">
    <property type="entry name" value="Aldedh"/>
    <property type="match status" value="1"/>
</dbReference>
<dbReference type="RefSeq" id="WP_266349575.1">
    <property type="nucleotide sequence ID" value="NZ_JAPKNG010000004.1"/>
</dbReference>
<comment type="caution">
    <text evidence="4">The sequence shown here is derived from an EMBL/GenBank/DDBJ whole genome shotgun (WGS) entry which is preliminary data.</text>
</comment>
<gene>
    <name evidence="4" type="ORF">QO014_003072</name>
</gene>
<evidence type="ECO:0000259" key="3">
    <source>
        <dbReference type="Pfam" id="PF00171"/>
    </source>
</evidence>
<dbReference type="InterPro" id="IPR016162">
    <property type="entry name" value="Ald_DH_N"/>
</dbReference>
<proteinExistence type="inferred from homology"/>
<name>A0ABU0H8N6_9HYPH</name>
<keyword evidence="2 4" id="KW-0560">Oxidoreductase</keyword>
<dbReference type="Proteomes" id="UP001241603">
    <property type="component" value="Unassembled WGS sequence"/>
</dbReference>
<dbReference type="EC" id="1.2.1.79" evidence="4"/>
<feature type="domain" description="Aldehyde dehydrogenase" evidence="3">
    <location>
        <begin position="13"/>
        <end position="471"/>
    </location>
</feature>
<dbReference type="GO" id="GO:0102810">
    <property type="term" value="F:glutarate-semialdehyde dehydrogenase (NADP+) activity"/>
    <property type="evidence" value="ECO:0007669"/>
    <property type="project" value="UniProtKB-EC"/>
</dbReference>
<dbReference type="InterPro" id="IPR050740">
    <property type="entry name" value="Aldehyde_DH_Superfamily"/>
</dbReference>
<dbReference type="Gene3D" id="3.40.605.10">
    <property type="entry name" value="Aldehyde Dehydrogenase, Chain A, domain 1"/>
    <property type="match status" value="1"/>
</dbReference>
<dbReference type="PANTHER" id="PTHR43353:SF5">
    <property type="entry name" value="SUCCINATE-SEMIALDEHYDE DEHYDROGENASE, MITOCHONDRIAL"/>
    <property type="match status" value="1"/>
</dbReference>
<evidence type="ECO:0000313" key="4">
    <source>
        <dbReference type="EMBL" id="MDQ0438677.1"/>
    </source>
</evidence>
<dbReference type="InterPro" id="IPR015590">
    <property type="entry name" value="Aldehyde_DH_dom"/>
</dbReference>
<evidence type="ECO:0000256" key="2">
    <source>
        <dbReference type="ARBA" id="ARBA00023002"/>
    </source>
</evidence>
<accession>A0ABU0H8N6</accession>
<dbReference type="InterPro" id="IPR016163">
    <property type="entry name" value="Ald_DH_C"/>
</dbReference>
<dbReference type="PANTHER" id="PTHR43353">
    <property type="entry name" value="SUCCINATE-SEMIALDEHYDE DEHYDROGENASE, MITOCHONDRIAL"/>
    <property type="match status" value="1"/>
</dbReference>
<dbReference type="EC" id="1.2.1.20" evidence="4"/>
<sequence length="481" mass="50879">MDMFIDGAWSATATGATRAITNPATGAVIDTVPWGTAEDADRAIRAAATAFASWKRVPVEERARLQHRAAAAMREASEEIARLLSLELGRPLKGALQEVRRAADLLDVYAEEGLRLTGEMRQSALPGEKVFVTREPVGVVVAITPFNYPINLLVFKLGAALIAGCTMVAKPADDTPLSTLKLASVLHAAGLPKGVFNVVTGRGSEIGSALIAHPVPRKVAFTGGTEAGKKIAALAAQTMKRVTLELGGQCPAIVRADADLGVAARAIVNHAFANSGQFCYRVNRVYAHRSIYEALLEGLAAHASALTIGDGLAGDVSMGPLVNEKIYANSAAQIADARARGARILTGGGRLSGDPYDKGFFLPATVIADADHSMKVMTEETFGPVIGVMPFDSDVEAVERANETRYGLAGFVFSGDIGVALTMAEEIEAGSIWINDIHRSRHDVPFGGMKESGVGREKGHYGVEAYLEYKTTYLSYRGALA</sequence>